<proteinExistence type="predicted"/>
<organism evidence="1 2">
    <name type="scientific">Purpureocillium lilacinum</name>
    <name type="common">Paecilomyces lilacinus</name>
    <dbReference type="NCBI Taxonomy" id="33203"/>
    <lineage>
        <taxon>Eukaryota</taxon>
        <taxon>Fungi</taxon>
        <taxon>Dikarya</taxon>
        <taxon>Ascomycota</taxon>
        <taxon>Pezizomycotina</taxon>
        <taxon>Sordariomycetes</taxon>
        <taxon>Hypocreomycetidae</taxon>
        <taxon>Hypocreales</taxon>
        <taxon>Ophiocordycipitaceae</taxon>
        <taxon>Purpureocillium</taxon>
    </lineage>
</organism>
<dbReference type="EMBL" id="JBGNUJ010000006">
    <property type="protein sequence ID" value="KAL3959303.1"/>
    <property type="molecule type" value="Genomic_DNA"/>
</dbReference>
<evidence type="ECO:0000313" key="2">
    <source>
        <dbReference type="Proteomes" id="UP001638806"/>
    </source>
</evidence>
<evidence type="ECO:0000313" key="1">
    <source>
        <dbReference type="EMBL" id="KAL3959303.1"/>
    </source>
</evidence>
<dbReference type="Proteomes" id="UP001638806">
    <property type="component" value="Unassembled WGS sequence"/>
</dbReference>
<reference evidence="1" key="1">
    <citation type="submission" date="2024-12" db="EMBL/GenBank/DDBJ databases">
        <title>Comparative genomics and development of molecular markers within Purpureocillium lilacinum and among Purpureocillium species.</title>
        <authorList>
            <person name="Yeh Z.-Y."/>
            <person name="Ni N.-T."/>
            <person name="Lo P.-H."/>
            <person name="Mushyakhwo K."/>
            <person name="Lin C.-F."/>
            <person name="Nai Y.-S."/>
        </authorList>
    </citation>
    <scope>NUCLEOTIDE SEQUENCE</scope>
    <source>
        <strain evidence="1">NCHU-NPUST-175</strain>
    </source>
</reference>
<accession>A0ACC4DVH2</accession>
<sequence length="265" mass="29785">MSYFLCFIDKVALSNASILGLRTDNQYSWVSGIFYFGYLIAQYPSSILMQKLPIGRYFGGMVALWGVTTTCMATTHSFASLATARFFLGVFESCLHPVLTMLVGQYWTRRSSPCERAFGGLGDRWADSRSMALLTQFPVLFLIFGPISIAWGLLLFFILPASPMKAWFLTERERKVAVMRVIKNHTGIENRNYRLYQVKECLTDIQPWIFWSLALLQCVVGSGLTNLTYGQFDKIVLTGLGYDEHESSKMGFGGDGVQLFSVVAT</sequence>
<comment type="caution">
    <text evidence="1">The sequence shown here is derived from an EMBL/GenBank/DDBJ whole genome shotgun (WGS) entry which is preliminary data.</text>
</comment>
<name>A0ACC4DVH2_PURLI</name>
<gene>
    <name evidence="1" type="ORF">ACCO45_007465</name>
</gene>
<protein>
    <submittedName>
        <fullName evidence="1">Uncharacterized protein</fullName>
    </submittedName>
</protein>
<keyword evidence="2" id="KW-1185">Reference proteome</keyword>